<organism evidence="1 2">
    <name type="scientific">Plutella xylostella</name>
    <name type="common">Diamondback moth</name>
    <name type="synonym">Plutella maculipennis</name>
    <dbReference type="NCBI Taxonomy" id="51655"/>
    <lineage>
        <taxon>Eukaryota</taxon>
        <taxon>Metazoa</taxon>
        <taxon>Ecdysozoa</taxon>
        <taxon>Arthropoda</taxon>
        <taxon>Hexapoda</taxon>
        <taxon>Insecta</taxon>
        <taxon>Pterygota</taxon>
        <taxon>Neoptera</taxon>
        <taxon>Endopterygota</taxon>
        <taxon>Lepidoptera</taxon>
        <taxon>Glossata</taxon>
        <taxon>Ditrysia</taxon>
        <taxon>Yponomeutoidea</taxon>
        <taxon>Plutellidae</taxon>
        <taxon>Plutella</taxon>
    </lineage>
</organism>
<keyword evidence="2" id="KW-1185">Reference proteome</keyword>
<proteinExistence type="predicted"/>
<reference evidence="1 2" key="1">
    <citation type="submission" date="2021-06" db="EMBL/GenBank/DDBJ databases">
        <title>A haploid diamondback moth (Plutella xylostella L.) genome assembly resolves 31 chromosomes and identifies a diamide resistance mutation.</title>
        <authorList>
            <person name="Ward C.M."/>
            <person name="Perry K.D."/>
            <person name="Baker G."/>
            <person name="Powis K."/>
            <person name="Heckel D.G."/>
            <person name="Baxter S.W."/>
        </authorList>
    </citation>
    <scope>NUCLEOTIDE SEQUENCE [LARGE SCALE GENOMIC DNA]</scope>
    <source>
        <strain evidence="1 2">LV</strain>
        <tissue evidence="1">Single pupa</tissue>
    </source>
</reference>
<evidence type="ECO:0000313" key="2">
    <source>
        <dbReference type="Proteomes" id="UP000823941"/>
    </source>
</evidence>
<dbReference type="Proteomes" id="UP000823941">
    <property type="component" value="Chromosome 5"/>
</dbReference>
<accession>A0ABQ7R0T4</accession>
<sequence length="57" mass="6305">MYPIPGYEAYAVCRQTKKGGGLLVYVRKEHAFQREAAAAAVTSFESLAGSIEVRERK</sequence>
<comment type="caution">
    <text evidence="1">The sequence shown here is derived from an EMBL/GenBank/DDBJ whole genome shotgun (WGS) entry which is preliminary data.</text>
</comment>
<dbReference type="EMBL" id="JAHIBW010000005">
    <property type="protein sequence ID" value="KAG7310906.1"/>
    <property type="molecule type" value="Genomic_DNA"/>
</dbReference>
<gene>
    <name evidence="1" type="ORF">JYU34_003740</name>
</gene>
<protein>
    <submittedName>
        <fullName evidence="1">Uncharacterized protein</fullName>
    </submittedName>
</protein>
<evidence type="ECO:0000313" key="1">
    <source>
        <dbReference type="EMBL" id="KAG7310906.1"/>
    </source>
</evidence>
<name>A0ABQ7R0T4_PLUXY</name>